<dbReference type="InterPro" id="IPR036514">
    <property type="entry name" value="SGNH_hydro_sf"/>
</dbReference>
<accession>A0A382BJU3</accession>
<sequence length="228" mass="24549">MAGGEQLRIVVTGDSITDQVRPHLLSAFGDAAFVDRRHHGGTALCDWFAEQADDLGLEHLAYWQPHVIVVDHGGNALTPCMAGEDGKPLQGTDYTAKYLSDAQYLVEVATRMGSRVLFVDQPVGRGDLRSGTSEVFRSMPGHHPGGLVRFVSTWPTLSPDGHFLQAAPCLDHEPGCLDGRGELRSPPPNGHLEALGAWRYAMVIVEAFIDAGWIDPGTLPSGPSETTD</sequence>
<dbReference type="EMBL" id="UINC01029911">
    <property type="protein sequence ID" value="SVB13447.1"/>
    <property type="molecule type" value="Genomic_DNA"/>
</dbReference>
<dbReference type="InterPro" id="IPR007407">
    <property type="entry name" value="DUF459"/>
</dbReference>
<evidence type="ECO:0000313" key="1">
    <source>
        <dbReference type="EMBL" id="SVB13447.1"/>
    </source>
</evidence>
<protein>
    <recommendedName>
        <fullName evidence="2">SGNH hydrolase-type esterase domain-containing protein</fullName>
    </recommendedName>
</protein>
<dbReference type="SUPFAM" id="SSF52266">
    <property type="entry name" value="SGNH hydrolase"/>
    <property type="match status" value="1"/>
</dbReference>
<dbReference type="Pfam" id="PF04311">
    <property type="entry name" value="DUF459"/>
    <property type="match status" value="1"/>
</dbReference>
<evidence type="ECO:0008006" key="2">
    <source>
        <dbReference type="Google" id="ProtNLM"/>
    </source>
</evidence>
<organism evidence="1">
    <name type="scientific">marine metagenome</name>
    <dbReference type="NCBI Taxonomy" id="408172"/>
    <lineage>
        <taxon>unclassified sequences</taxon>
        <taxon>metagenomes</taxon>
        <taxon>ecological metagenomes</taxon>
    </lineage>
</organism>
<dbReference type="AlphaFoldDB" id="A0A382BJU3"/>
<dbReference type="Gene3D" id="3.40.50.1110">
    <property type="entry name" value="SGNH hydrolase"/>
    <property type="match status" value="1"/>
</dbReference>
<gene>
    <name evidence="1" type="ORF">METZ01_LOCUS166301</name>
</gene>
<reference evidence="1" key="1">
    <citation type="submission" date="2018-05" db="EMBL/GenBank/DDBJ databases">
        <authorList>
            <person name="Lanie J.A."/>
            <person name="Ng W.-L."/>
            <person name="Kazmierczak K.M."/>
            <person name="Andrzejewski T.M."/>
            <person name="Davidsen T.M."/>
            <person name="Wayne K.J."/>
            <person name="Tettelin H."/>
            <person name="Glass J.I."/>
            <person name="Rusch D."/>
            <person name="Podicherti R."/>
            <person name="Tsui H.-C.T."/>
            <person name="Winkler M.E."/>
        </authorList>
    </citation>
    <scope>NUCLEOTIDE SEQUENCE</scope>
</reference>
<name>A0A382BJU3_9ZZZZ</name>
<proteinExistence type="predicted"/>